<dbReference type="Pfam" id="PF07494">
    <property type="entry name" value="Reg_prop"/>
    <property type="match status" value="1"/>
</dbReference>
<evidence type="ECO:0000313" key="7">
    <source>
        <dbReference type="Proteomes" id="UP000184108"/>
    </source>
</evidence>
<name>A0A1M5G2H0_9FLAO</name>
<dbReference type="Gene3D" id="3.30.565.10">
    <property type="entry name" value="Histidine kinase-like ATPase, C-terminal domain"/>
    <property type="match status" value="1"/>
</dbReference>
<gene>
    <name evidence="4" type="ORF">IW16_20645</name>
    <name evidence="5" type="ORF">SAMN02787073_3211</name>
</gene>
<evidence type="ECO:0000313" key="4">
    <source>
        <dbReference type="EMBL" id="KFF24286.1"/>
    </source>
</evidence>
<protein>
    <submittedName>
        <fullName evidence="5">Two component regulator propeller</fullName>
    </submittedName>
</protein>
<reference evidence="7" key="2">
    <citation type="submission" date="2016-11" db="EMBL/GenBank/DDBJ databases">
        <authorList>
            <person name="Varghese N."/>
            <person name="Submissions S."/>
        </authorList>
    </citation>
    <scope>NUCLEOTIDE SEQUENCE [LARGE SCALE GENOMIC DNA]</scope>
    <source>
        <strain evidence="7">YR203</strain>
    </source>
</reference>
<evidence type="ECO:0000313" key="6">
    <source>
        <dbReference type="Proteomes" id="UP000028719"/>
    </source>
</evidence>
<dbReference type="GO" id="GO:0000155">
    <property type="term" value="F:phosphorelay sensor kinase activity"/>
    <property type="evidence" value="ECO:0007669"/>
    <property type="project" value="InterPro"/>
</dbReference>
<dbReference type="InterPro" id="IPR050640">
    <property type="entry name" value="Bact_2-comp_sensor_kinase"/>
</dbReference>
<evidence type="ECO:0000256" key="1">
    <source>
        <dbReference type="SAM" id="Phobius"/>
    </source>
</evidence>
<dbReference type="InterPro" id="IPR011110">
    <property type="entry name" value="Reg_prop"/>
</dbReference>
<organism evidence="5 7">
    <name type="scientific">Chryseobacterium vrystaatense</name>
    <dbReference type="NCBI Taxonomy" id="307480"/>
    <lineage>
        <taxon>Bacteria</taxon>
        <taxon>Pseudomonadati</taxon>
        <taxon>Bacteroidota</taxon>
        <taxon>Flavobacteriia</taxon>
        <taxon>Flavobacteriales</taxon>
        <taxon>Weeksellaceae</taxon>
        <taxon>Chryseobacterium group</taxon>
        <taxon>Chryseobacterium</taxon>
    </lineage>
</organism>
<dbReference type="Proteomes" id="UP000184108">
    <property type="component" value="Unassembled WGS sequence"/>
</dbReference>
<keyword evidence="1" id="KW-0472">Membrane</keyword>
<dbReference type="InterPro" id="IPR015943">
    <property type="entry name" value="WD40/YVTN_repeat-like_dom_sf"/>
</dbReference>
<evidence type="ECO:0000259" key="3">
    <source>
        <dbReference type="Pfam" id="PF07495"/>
    </source>
</evidence>
<dbReference type="PANTHER" id="PTHR34220:SF7">
    <property type="entry name" value="SENSOR HISTIDINE KINASE YPDA"/>
    <property type="match status" value="1"/>
</dbReference>
<dbReference type="GO" id="GO:0016020">
    <property type="term" value="C:membrane"/>
    <property type="evidence" value="ECO:0007669"/>
    <property type="project" value="InterPro"/>
</dbReference>
<dbReference type="InterPro" id="IPR011123">
    <property type="entry name" value="Y_Y_Y"/>
</dbReference>
<accession>A0A1M5G2H0</accession>
<dbReference type="InterPro" id="IPR013783">
    <property type="entry name" value="Ig-like_fold"/>
</dbReference>
<evidence type="ECO:0000313" key="5">
    <source>
        <dbReference type="EMBL" id="SHF97923.1"/>
    </source>
</evidence>
<dbReference type="Gene3D" id="2.60.40.10">
    <property type="entry name" value="Immunoglobulins"/>
    <property type="match status" value="1"/>
</dbReference>
<keyword evidence="6" id="KW-1185">Reference proteome</keyword>
<dbReference type="EMBL" id="JPRI01000009">
    <property type="protein sequence ID" value="KFF24286.1"/>
    <property type="molecule type" value="Genomic_DNA"/>
</dbReference>
<proteinExistence type="predicted"/>
<evidence type="ECO:0000259" key="2">
    <source>
        <dbReference type="Pfam" id="PF06580"/>
    </source>
</evidence>
<dbReference type="Pfam" id="PF07495">
    <property type="entry name" value="Y_Y_Y"/>
    <property type="match status" value="1"/>
</dbReference>
<keyword evidence="1" id="KW-0812">Transmembrane</keyword>
<feature type="domain" description="Two component regulator three Y" evidence="3">
    <location>
        <begin position="630"/>
        <end position="692"/>
    </location>
</feature>
<dbReference type="Gene3D" id="2.130.10.10">
    <property type="entry name" value="YVTN repeat-like/Quinoprotein amine dehydrogenase"/>
    <property type="match status" value="2"/>
</dbReference>
<dbReference type="AlphaFoldDB" id="A0A1M5G2H0"/>
<feature type="domain" description="Signal transduction histidine kinase internal region" evidence="2">
    <location>
        <begin position="743"/>
        <end position="820"/>
    </location>
</feature>
<dbReference type="Proteomes" id="UP000028719">
    <property type="component" value="Unassembled WGS sequence"/>
</dbReference>
<dbReference type="InterPro" id="IPR036890">
    <property type="entry name" value="HATPase_C_sf"/>
</dbReference>
<reference evidence="4 6" key="1">
    <citation type="submission" date="2014-07" db="EMBL/GenBank/DDBJ databases">
        <title>Genome of Chryseobacterium vrystaatense LMG 22846.</title>
        <authorList>
            <person name="Pipes S.E."/>
            <person name="Stropko S.J."/>
            <person name="Newman J.D."/>
        </authorList>
    </citation>
    <scope>NUCLEOTIDE SEQUENCE [LARGE SCALE GENOMIC DNA]</scope>
    <source>
        <strain evidence="4 6">LMG 22846</strain>
    </source>
</reference>
<sequence length="952" mass="110059">MVNYNEEDGLNNSYTYSLNQDRNGFLWIGSNNGMFRFDGKEFKQFSNKNGLKNIDVLSCIPLPNGEIFVAPFLNDFAYLKNGKIINSDSNSELKKMSFKHNPGYYIDGSSLYLHSSYNPANIYMYRDEKVNRIPLAVKTDSSDVYYVFGLSMSDKMLYLSNQERKENIQAYNITTKKKTACNILVDKNTSIFRKQDIFVFKNKRTIDIYKLYNKFFFKKIKSYTTQEDIHLIVLDNNYRLWLCLEEGGVLYFKQPVVENSELSNPVKMMESYIINDVLVDKDNNTWFSTRNNGLFFIADRFFKNYIQLPIKNNSSYITAIAKNERGIYLGYNEARSGIYRNGKVTDLVFEKNIKTEHKAIFSEGNTVIFGLTWNLFQYNTKLKDKKVFKGFVLKNIVPYYPGAILLCTSDGLIEYNYHKALFRDVLSKERIYTALPYAKDSLFAGNFKDLYKVNTVTKRKTLFLEGYYFTDVKQLSHHLYAGATNLNGIILFDNSKVIRKITENMGLPTGQIKKLEIESSNVFWASTNYGLSRIELKGPDIQINNFTQTDGLPSNVVAGCTISGDTIYIGTSKGLGILSIKNLMSQKKFINKKVIINSVVVGGKEIFDTRQPLTGQTPDNNIIFNVSFPDFSSQGKISYRYKIEGLSDGWQTGNSQKISFYALPPGSYTFKIFGIGYNGKRSYSFTEVHFEIIPKFWQTWWFKLIMIGLGTASLFILITAYFQKKRNKKLETLYYEKKIAELELQAIKAQINPHFIYNCLNSIQFLLYKKDYLETENYLETFAQMIRKTLHYSEKTFMPIKEETEYLSLYLDMEKLRLKDLFEYSITISKNVNENWVVPSLLIQPFVENAIKHGITGLRDRKGNIQITFDHTGTSLCVIIEDNGIGIGSGKKISADSFGVKLSQKRIETFRQLFETHIILEICDLYEKEQRPGTQIKLYIKPYENQNTSMHH</sequence>
<dbReference type="RefSeq" id="WP_034748631.1">
    <property type="nucleotide sequence ID" value="NZ_FQVE01000004.1"/>
</dbReference>
<dbReference type="EMBL" id="FQVE01000004">
    <property type="protein sequence ID" value="SHF97923.1"/>
    <property type="molecule type" value="Genomic_DNA"/>
</dbReference>
<dbReference type="PANTHER" id="PTHR34220">
    <property type="entry name" value="SENSOR HISTIDINE KINASE YPDA"/>
    <property type="match status" value="1"/>
</dbReference>
<reference evidence="5" key="3">
    <citation type="submission" date="2016-11" db="EMBL/GenBank/DDBJ databases">
        <authorList>
            <person name="Jaros S."/>
            <person name="Januszkiewicz K."/>
            <person name="Wedrychowicz H."/>
        </authorList>
    </citation>
    <scope>NUCLEOTIDE SEQUENCE [LARGE SCALE GENOMIC DNA]</scope>
    <source>
        <strain evidence="5">YR203</strain>
    </source>
</reference>
<dbReference type="Pfam" id="PF06580">
    <property type="entry name" value="His_kinase"/>
    <property type="match status" value="1"/>
</dbReference>
<feature type="transmembrane region" description="Helical" evidence="1">
    <location>
        <begin position="700"/>
        <end position="722"/>
    </location>
</feature>
<dbReference type="SUPFAM" id="SSF55874">
    <property type="entry name" value="ATPase domain of HSP90 chaperone/DNA topoisomerase II/histidine kinase"/>
    <property type="match status" value="1"/>
</dbReference>
<dbReference type="InterPro" id="IPR010559">
    <property type="entry name" value="Sig_transdc_His_kin_internal"/>
</dbReference>
<dbReference type="OrthoDB" id="9809670at2"/>
<keyword evidence="1" id="KW-1133">Transmembrane helix</keyword>
<dbReference type="SUPFAM" id="SSF63829">
    <property type="entry name" value="Calcium-dependent phosphotriesterase"/>
    <property type="match status" value="2"/>
</dbReference>